<dbReference type="GO" id="GO:0061630">
    <property type="term" value="F:ubiquitin protein ligase activity"/>
    <property type="evidence" value="ECO:0007669"/>
    <property type="project" value="UniProtKB-EC"/>
</dbReference>
<dbReference type="InterPro" id="IPR011042">
    <property type="entry name" value="6-blade_b-propeller_TolB-like"/>
</dbReference>
<dbReference type="EC" id="2.3.2.27" evidence="1"/>
<keyword evidence="2" id="KW-1185">Reference proteome</keyword>
<dbReference type="EMBL" id="CACVKT020001980">
    <property type="protein sequence ID" value="CAC5374090.1"/>
    <property type="molecule type" value="Genomic_DNA"/>
</dbReference>
<dbReference type="OrthoDB" id="6121460at2759"/>
<sequence>MEQRASQIGQMQSDFTKMTQYATELQMYGGLKEIETTSSEAAKYIESLESGNHFDEKNLEVFISSDFKSILEDVESFGDININTTFSTLRLKTGRKHQPQHLVPSTDGGTANKTVLLDIEKNDIIQTFKLSHFCNGVAIDNNLVVISCVDESTLVNRNEYCRTILKSVKAYRMALLNGYIYGTNSFQNNVCCFKSTGELLWTFMHPDIASPHGITLDMKGFVYICSYRDHSIVVVSPDGKTSKTILSEADGIKHPKAIDIDRETGIMLVSCEASDDSNDKVYDTALVFKI</sequence>
<reference evidence="1 2" key="1">
    <citation type="submission" date="2020-06" db="EMBL/GenBank/DDBJ databases">
        <authorList>
            <person name="Li R."/>
            <person name="Bekaert M."/>
        </authorList>
    </citation>
    <scope>NUCLEOTIDE SEQUENCE [LARGE SCALE GENOMIC DNA]</scope>
    <source>
        <strain evidence="2">wild</strain>
    </source>
</reference>
<organism evidence="1 2">
    <name type="scientific">Mytilus coruscus</name>
    <name type="common">Sea mussel</name>
    <dbReference type="NCBI Taxonomy" id="42192"/>
    <lineage>
        <taxon>Eukaryota</taxon>
        <taxon>Metazoa</taxon>
        <taxon>Spiralia</taxon>
        <taxon>Lophotrochozoa</taxon>
        <taxon>Mollusca</taxon>
        <taxon>Bivalvia</taxon>
        <taxon>Autobranchia</taxon>
        <taxon>Pteriomorphia</taxon>
        <taxon>Mytilida</taxon>
        <taxon>Mytiloidea</taxon>
        <taxon>Mytilidae</taxon>
        <taxon>Mytilinae</taxon>
        <taxon>Mytilus</taxon>
    </lineage>
</organism>
<name>A0A6J8AXS9_MYTCO</name>
<dbReference type="AlphaFoldDB" id="A0A6J8AXS9"/>
<dbReference type="SUPFAM" id="SSF63825">
    <property type="entry name" value="YWTD domain"/>
    <property type="match status" value="1"/>
</dbReference>
<accession>A0A6J8AXS9</accession>
<proteinExistence type="predicted"/>
<dbReference type="Proteomes" id="UP000507470">
    <property type="component" value="Unassembled WGS sequence"/>
</dbReference>
<evidence type="ECO:0000313" key="1">
    <source>
        <dbReference type="EMBL" id="CAC5374090.1"/>
    </source>
</evidence>
<keyword evidence="1" id="KW-0808">Transferase</keyword>
<protein>
    <submittedName>
        <fullName evidence="1">TRIM71</fullName>
        <ecNumber evidence="1">2.3.2.27</ecNumber>
    </submittedName>
</protein>
<evidence type="ECO:0000313" key="2">
    <source>
        <dbReference type="Proteomes" id="UP000507470"/>
    </source>
</evidence>
<gene>
    <name evidence="1" type="ORF">MCOR_11616</name>
</gene>
<dbReference type="Gene3D" id="2.120.10.30">
    <property type="entry name" value="TolB, C-terminal domain"/>
    <property type="match status" value="1"/>
</dbReference>
<keyword evidence="1" id="KW-0012">Acyltransferase</keyword>